<dbReference type="EMBL" id="ML211156">
    <property type="protein sequence ID" value="TFK87381.1"/>
    <property type="molecule type" value="Genomic_DNA"/>
</dbReference>
<keyword evidence="2" id="KW-1185">Reference proteome</keyword>
<organism evidence="1 2">
    <name type="scientific">Polyporus arcularius HHB13444</name>
    <dbReference type="NCBI Taxonomy" id="1314778"/>
    <lineage>
        <taxon>Eukaryota</taxon>
        <taxon>Fungi</taxon>
        <taxon>Dikarya</taxon>
        <taxon>Basidiomycota</taxon>
        <taxon>Agaricomycotina</taxon>
        <taxon>Agaricomycetes</taxon>
        <taxon>Polyporales</taxon>
        <taxon>Polyporaceae</taxon>
        <taxon>Polyporus</taxon>
    </lineage>
</organism>
<gene>
    <name evidence="1" type="ORF">K466DRAFT_113882</name>
</gene>
<dbReference type="Proteomes" id="UP000308197">
    <property type="component" value="Unassembled WGS sequence"/>
</dbReference>
<accession>A0A5C3PDR1</accession>
<evidence type="ECO:0000313" key="1">
    <source>
        <dbReference type="EMBL" id="TFK87381.1"/>
    </source>
</evidence>
<reference evidence="1 2" key="1">
    <citation type="journal article" date="2019" name="Nat. Ecol. Evol.">
        <title>Megaphylogeny resolves global patterns of mushroom evolution.</title>
        <authorList>
            <person name="Varga T."/>
            <person name="Krizsan K."/>
            <person name="Foldi C."/>
            <person name="Dima B."/>
            <person name="Sanchez-Garcia M."/>
            <person name="Sanchez-Ramirez S."/>
            <person name="Szollosi G.J."/>
            <person name="Szarkandi J.G."/>
            <person name="Papp V."/>
            <person name="Albert L."/>
            <person name="Andreopoulos W."/>
            <person name="Angelini C."/>
            <person name="Antonin V."/>
            <person name="Barry K.W."/>
            <person name="Bougher N.L."/>
            <person name="Buchanan P."/>
            <person name="Buyck B."/>
            <person name="Bense V."/>
            <person name="Catcheside P."/>
            <person name="Chovatia M."/>
            <person name="Cooper J."/>
            <person name="Damon W."/>
            <person name="Desjardin D."/>
            <person name="Finy P."/>
            <person name="Geml J."/>
            <person name="Haridas S."/>
            <person name="Hughes K."/>
            <person name="Justo A."/>
            <person name="Karasinski D."/>
            <person name="Kautmanova I."/>
            <person name="Kiss B."/>
            <person name="Kocsube S."/>
            <person name="Kotiranta H."/>
            <person name="LaButti K.M."/>
            <person name="Lechner B.E."/>
            <person name="Liimatainen K."/>
            <person name="Lipzen A."/>
            <person name="Lukacs Z."/>
            <person name="Mihaltcheva S."/>
            <person name="Morgado L.N."/>
            <person name="Niskanen T."/>
            <person name="Noordeloos M.E."/>
            <person name="Ohm R.A."/>
            <person name="Ortiz-Santana B."/>
            <person name="Ovrebo C."/>
            <person name="Racz N."/>
            <person name="Riley R."/>
            <person name="Savchenko A."/>
            <person name="Shiryaev A."/>
            <person name="Soop K."/>
            <person name="Spirin V."/>
            <person name="Szebenyi C."/>
            <person name="Tomsovsky M."/>
            <person name="Tulloss R.E."/>
            <person name="Uehling J."/>
            <person name="Grigoriev I.V."/>
            <person name="Vagvolgyi C."/>
            <person name="Papp T."/>
            <person name="Martin F.M."/>
            <person name="Miettinen O."/>
            <person name="Hibbett D.S."/>
            <person name="Nagy L.G."/>
        </authorList>
    </citation>
    <scope>NUCLEOTIDE SEQUENCE [LARGE SCALE GENOMIC DNA]</scope>
    <source>
        <strain evidence="1 2">HHB13444</strain>
    </source>
</reference>
<protein>
    <submittedName>
        <fullName evidence="1">Uncharacterized protein</fullName>
    </submittedName>
</protein>
<dbReference type="InParanoid" id="A0A5C3PDR1"/>
<evidence type="ECO:0000313" key="2">
    <source>
        <dbReference type="Proteomes" id="UP000308197"/>
    </source>
</evidence>
<dbReference type="AlphaFoldDB" id="A0A5C3PDR1"/>
<sequence>MSKLVIRGEARRWGMCVCSGVVEVAVEVEVEVAVYMLADRCQSTRAVKAATSTGGRGRFYTTGLTYCECWPGLIGKQSHRRPLCVLFASQRAMRGCSRRCRQQCAPQWLLSYSPVPARTTLTLCLTWCPVAAGRSALWERGCRELQMRPLWAVGDSAQPGKSWVSRTRRH</sequence>
<proteinExistence type="predicted"/>
<name>A0A5C3PDR1_9APHY</name>